<keyword evidence="3" id="KW-1185">Reference proteome</keyword>
<dbReference type="Gramene" id="OPUNC03G08550.1">
    <property type="protein sequence ID" value="OPUNC03G08550.1"/>
    <property type="gene ID" value="OPUNC03G08550"/>
</dbReference>
<dbReference type="AlphaFoldDB" id="A0A0E0KAP4"/>
<accession>A0A0E0KAP4</accession>
<proteinExistence type="predicted"/>
<dbReference type="eggNOG" id="ENOG502R4TI">
    <property type="taxonomic scope" value="Eukaryota"/>
</dbReference>
<sequence>MERATVISAGKSWSEGHGVSTEEWTTKVQIKIKNVPEDANHPKKMKSVVFAFCDAQSYGFDLGKKEHTICGFARSVESIPRSKYVKLKYETADGVRIKSFLLDLEACLYVEPEEDNITEGEDPEMYEHPDVVRECFEWQARAQRIADGEESENSCGGSLGMSVDSDWSLKYGGR</sequence>
<name>A0A0E0KAP4_ORYPU</name>
<dbReference type="OMA" id="CIADGEE"/>
<organism evidence="2">
    <name type="scientific">Oryza punctata</name>
    <name type="common">Red rice</name>
    <dbReference type="NCBI Taxonomy" id="4537"/>
    <lineage>
        <taxon>Eukaryota</taxon>
        <taxon>Viridiplantae</taxon>
        <taxon>Streptophyta</taxon>
        <taxon>Embryophyta</taxon>
        <taxon>Tracheophyta</taxon>
        <taxon>Spermatophyta</taxon>
        <taxon>Magnoliopsida</taxon>
        <taxon>Liliopsida</taxon>
        <taxon>Poales</taxon>
        <taxon>Poaceae</taxon>
        <taxon>BOP clade</taxon>
        <taxon>Oryzoideae</taxon>
        <taxon>Oryzeae</taxon>
        <taxon>Oryzinae</taxon>
        <taxon>Oryza</taxon>
    </lineage>
</organism>
<evidence type="ECO:0000313" key="2">
    <source>
        <dbReference type="EnsemblPlants" id="OPUNC03G08550.1"/>
    </source>
</evidence>
<protein>
    <submittedName>
        <fullName evidence="2">Uncharacterized protein</fullName>
    </submittedName>
</protein>
<reference evidence="2" key="2">
    <citation type="submission" date="2018-05" db="EMBL/GenBank/DDBJ databases">
        <title>OpunRS2 (Oryza punctata Reference Sequence Version 2).</title>
        <authorList>
            <person name="Zhang J."/>
            <person name="Kudrna D."/>
            <person name="Lee S."/>
            <person name="Talag J."/>
            <person name="Welchert J."/>
            <person name="Wing R.A."/>
        </authorList>
    </citation>
    <scope>NUCLEOTIDE SEQUENCE [LARGE SCALE GENOMIC DNA]</scope>
</reference>
<feature type="region of interest" description="Disordered" evidence="1">
    <location>
        <begin position="147"/>
        <end position="174"/>
    </location>
</feature>
<evidence type="ECO:0000313" key="3">
    <source>
        <dbReference type="Proteomes" id="UP000026962"/>
    </source>
</evidence>
<dbReference type="HOGENOM" id="CLU_1542557_0_0_1"/>
<evidence type="ECO:0000256" key="1">
    <source>
        <dbReference type="SAM" id="MobiDB-lite"/>
    </source>
</evidence>
<dbReference type="EnsemblPlants" id="OPUNC03G08550.1">
    <property type="protein sequence ID" value="OPUNC03G08550.1"/>
    <property type="gene ID" value="OPUNC03G08550"/>
</dbReference>
<dbReference type="Proteomes" id="UP000026962">
    <property type="component" value="Chromosome 3"/>
</dbReference>
<reference evidence="2" key="1">
    <citation type="submission" date="2015-04" db="UniProtKB">
        <authorList>
            <consortium name="EnsemblPlants"/>
        </authorList>
    </citation>
    <scope>IDENTIFICATION</scope>
</reference>